<keyword evidence="1" id="KW-0732">Signal</keyword>
<feature type="chain" id="PRO_5046032073" evidence="1">
    <location>
        <begin position="20"/>
        <end position="73"/>
    </location>
</feature>
<dbReference type="EMBL" id="JABWRS010000006">
    <property type="protein sequence ID" value="MBC3476075.1"/>
    <property type="molecule type" value="Genomic_DNA"/>
</dbReference>
<reference evidence="2 3" key="1">
    <citation type="journal article" date="2020" name="Microorganisms">
        <title>Reliable Identification of Environmental Pseudomonas Isolates Using the rpoD Gene.</title>
        <authorList>
            <consortium name="The Broad Institute Genome Sequencing Platform"/>
            <person name="Girard L."/>
            <person name="Lood C."/>
            <person name="Rokni-Zadeh H."/>
            <person name="van Noort V."/>
            <person name="Lavigne R."/>
            <person name="De Mot R."/>
        </authorList>
    </citation>
    <scope>NUCLEOTIDE SEQUENCE [LARGE SCALE GENOMIC DNA]</scope>
    <source>
        <strain evidence="2 3">RW7P2</strain>
    </source>
</reference>
<evidence type="ECO:0000313" key="3">
    <source>
        <dbReference type="Proteomes" id="UP000628086"/>
    </source>
</evidence>
<sequence>MKKLMLAIGLMALAGGAMAAGKPCEELKAEIAAKLDAKGVKGYTLEIVNKGDPAGKVVGTCEGGKKEIVYRRG</sequence>
<dbReference type="RefSeq" id="WP_027906638.1">
    <property type="nucleotide sequence ID" value="NZ_JABWRR010000004.1"/>
</dbReference>
<protein>
    <submittedName>
        <fullName evidence="2">DUF1161 domain-containing protein</fullName>
    </submittedName>
</protein>
<comment type="caution">
    <text evidence="2">The sequence shown here is derived from an EMBL/GenBank/DDBJ whole genome shotgun (WGS) entry which is preliminary data.</text>
</comment>
<dbReference type="Proteomes" id="UP000628086">
    <property type="component" value="Unassembled WGS sequence"/>
</dbReference>
<organism evidence="2 3">
    <name type="scientific">Pseudomonas taiwanensis</name>
    <dbReference type="NCBI Taxonomy" id="470150"/>
    <lineage>
        <taxon>Bacteria</taxon>
        <taxon>Pseudomonadati</taxon>
        <taxon>Pseudomonadota</taxon>
        <taxon>Gammaproteobacteria</taxon>
        <taxon>Pseudomonadales</taxon>
        <taxon>Pseudomonadaceae</taxon>
        <taxon>Pseudomonas</taxon>
    </lineage>
</organism>
<feature type="signal peptide" evidence="1">
    <location>
        <begin position="1"/>
        <end position="19"/>
    </location>
</feature>
<keyword evidence="3" id="KW-1185">Reference proteome</keyword>
<dbReference type="Pfam" id="PF06649">
    <property type="entry name" value="DUF1161"/>
    <property type="match status" value="1"/>
</dbReference>
<evidence type="ECO:0000313" key="2">
    <source>
        <dbReference type="EMBL" id="MBC3476075.1"/>
    </source>
</evidence>
<gene>
    <name evidence="2" type="ORF">HU747_10740</name>
</gene>
<evidence type="ECO:0000256" key="1">
    <source>
        <dbReference type="SAM" id="SignalP"/>
    </source>
</evidence>
<proteinExistence type="predicted"/>
<accession>A0ABR6V729</accession>
<name>A0ABR6V729_9PSED</name>
<dbReference type="InterPro" id="IPR010595">
    <property type="entry name" value="DUF1161"/>
</dbReference>